<dbReference type="InterPro" id="IPR050476">
    <property type="entry name" value="Insect_CytP450_Detox"/>
</dbReference>
<evidence type="ECO:0000256" key="10">
    <source>
        <dbReference type="ARBA" id="ARBA00023004"/>
    </source>
</evidence>
<evidence type="ECO:0000313" key="14">
    <source>
        <dbReference type="Proteomes" id="UP000728032"/>
    </source>
</evidence>
<comment type="similarity">
    <text evidence="4">Belongs to the cytochrome P450 family.</text>
</comment>
<keyword evidence="9" id="KW-0560">Oxidoreductase</keyword>
<dbReference type="GO" id="GO:0020037">
    <property type="term" value="F:heme binding"/>
    <property type="evidence" value="ECO:0007669"/>
    <property type="project" value="InterPro"/>
</dbReference>
<dbReference type="GO" id="GO:0016705">
    <property type="term" value="F:oxidoreductase activity, acting on paired donors, with incorporation or reduction of molecular oxygen"/>
    <property type="evidence" value="ECO:0007669"/>
    <property type="project" value="InterPro"/>
</dbReference>
<proteinExistence type="inferred from homology"/>
<keyword evidence="6" id="KW-0479">Metal-binding</keyword>
<protein>
    <recommendedName>
        <fullName evidence="15">Cytochrome P450</fullName>
    </recommendedName>
</protein>
<evidence type="ECO:0000256" key="9">
    <source>
        <dbReference type="ARBA" id="ARBA00023002"/>
    </source>
</evidence>
<evidence type="ECO:0000256" key="8">
    <source>
        <dbReference type="ARBA" id="ARBA00022848"/>
    </source>
</evidence>
<dbReference type="InterPro" id="IPR001128">
    <property type="entry name" value="Cyt_P450"/>
</dbReference>
<keyword evidence="14" id="KW-1185">Reference proteome</keyword>
<evidence type="ECO:0000313" key="13">
    <source>
        <dbReference type="EMBL" id="CAD7661728.1"/>
    </source>
</evidence>
<evidence type="ECO:0000256" key="6">
    <source>
        <dbReference type="ARBA" id="ARBA00022723"/>
    </source>
</evidence>
<dbReference type="SUPFAM" id="SSF48264">
    <property type="entry name" value="Cytochrome P450"/>
    <property type="match status" value="1"/>
</dbReference>
<keyword evidence="5" id="KW-0349">Heme</keyword>
<dbReference type="AlphaFoldDB" id="A0A7R9QXT2"/>
<dbReference type="GO" id="GO:0005789">
    <property type="term" value="C:endoplasmic reticulum membrane"/>
    <property type="evidence" value="ECO:0007669"/>
    <property type="project" value="UniProtKB-SubCell"/>
</dbReference>
<keyword evidence="8" id="KW-0492">Microsome</keyword>
<dbReference type="EMBL" id="CAJPVJ010024800">
    <property type="protein sequence ID" value="CAG2178864.1"/>
    <property type="molecule type" value="Genomic_DNA"/>
</dbReference>
<dbReference type="Pfam" id="PF00067">
    <property type="entry name" value="p450"/>
    <property type="match status" value="2"/>
</dbReference>
<dbReference type="GO" id="GO:0004497">
    <property type="term" value="F:monooxygenase activity"/>
    <property type="evidence" value="ECO:0007669"/>
    <property type="project" value="UniProtKB-KW"/>
</dbReference>
<dbReference type="PANTHER" id="PTHR24292">
    <property type="entry name" value="CYTOCHROME P450"/>
    <property type="match status" value="1"/>
</dbReference>
<dbReference type="EMBL" id="OC939625">
    <property type="protein sequence ID" value="CAD7661728.1"/>
    <property type="molecule type" value="Genomic_DNA"/>
</dbReference>
<evidence type="ECO:0000256" key="7">
    <source>
        <dbReference type="ARBA" id="ARBA00022824"/>
    </source>
</evidence>
<keyword evidence="7" id="KW-0256">Endoplasmic reticulum</keyword>
<feature type="non-terminal residue" evidence="13">
    <location>
        <position position="1"/>
    </location>
</feature>
<keyword evidence="12" id="KW-0472">Membrane</keyword>
<evidence type="ECO:0000256" key="1">
    <source>
        <dbReference type="ARBA" id="ARBA00001971"/>
    </source>
</evidence>
<comment type="subcellular location">
    <subcellularLocation>
        <location evidence="3">Endoplasmic reticulum membrane</location>
        <topology evidence="3">Peripheral membrane protein</topology>
    </subcellularLocation>
    <subcellularLocation>
        <location evidence="2">Microsome membrane</location>
        <topology evidence="2">Peripheral membrane protein</topology>
    </subcellularLocation>
</comment>
<evidence type="ECO:0000256" key="12">
    <source>
        <dbReference type="ARBA" id="ARBA00023136"/>
    </source>
</evidence>
<gene>
    <name evidence="13" type="ORF">ONB1V03_LOCUS18288</name>
</gene>
<sequence>HYSGNRPILDISDPDLVKSILVTDFHVFSQRSGNRDAVQYVQSMLMLFHNQPNWRTVRSMYAPMYSTTKTRRLYPMYKECISRLMDEMAINCIKKSLDVKALYLSFMMDVIVTTVFDTHTNCYGPGAAHNPFMANANAFLGRSIKRELALNKSIISDMNDCKVDLSDTNSPENKLIGLAMLSFVGGYDPIASTLAFCSHELAHNPDVQEQFMAENVGKISSHTYFPFGLGPLICPGNKYALVITKLCLAHVIRKYRFLPIPQRPNVSLDSESDI</sequence>
<evidence type="ECO:0000256" key="5">
    <source>
        <dbReference type="ARBA" id="ARBA00022617"/>
    </source>
</evidence>
<dbReference type="InterPro" id="IPR036396">
    <property type="entry name" value="Cyt_P450_sf"/>
</dbReference>
<evidence type="ECO:0000256" key="2">
    <source>
        <dbReference type="ARBA" id="ARBA00004174"/>
    </source>
</evidence>
<evidence type="ECO:0000256" key="3">
    <source>
        <dbReference type="ARBA" id="ARBA00004406"/>
    </source>
</evidence>
<evidence type="ECO:0000256" key="11">
    <source>
        <dbReference type="ARBA" id="ARBA00023033"/>
    </source>
</evidence>
<evidence type="ECO:0000256" key="4">
    <source>
        <dbReference type="ARBA" id="ARBA00010617"/>
    </source>
</evidence>
<keyword evidence="10" id="KW-0408">Iron</keyword>
<dbReference type="PANTHER" id="PTHR24292:SF54">
    <property type="entry name" value="CYP9F3-RELATED"/>
    <property type="match status" value="1"/>
</dbReference>
<dbReference type="GO" id="GO:0005506">
    <property type="term" value="F:iron ion binding"/>
    <property type="evidence" value="ECO:0007669"/>
    <property type="project" value="InterPro"/>
</dbReference>
<dbReference type="Gene3D" id="1.10.630.10">
    <property type="entry name" value="Cytochrome P450"/>
    <property type="match status" value="2"/>
</dbReference>
<accession>A0A7R9QXT2</accession>
<reference evidence="13" key="1">
    <citation type="submission" date="2020-11" db="EMBL/GenBank/DDBJ databases">
        <authorList>
            <person name="Tran Van P."/>
        </authorList>
    </citation>
    <scope>NUCLEOTIDE SEQUENCE</scope>
</reference>
<dbReference type="Proteomes" id="UP000728032">
    <property type="component" value="Unassembled WGS sequence"/>
</dbReference>
<feature type="non-terminal residue" evidence="13">
    <location>
        <position position="274"/>
    </location>
</feature>
<comment type="cofactor">
    <cofactor evidence="1">
        <name>heme</name>
        <dbReference type="ChEBI" id="CHEBI:30413"/>
    </cofactor>
</comment>
<name>A0A7R9QXT2_9ACAR</name>
<dbReference type="OrthoDB" id="2789670at2759"/>
<organism evidence="13">
    <name type="scientific">Oppiella nova</name>
    <dbReference type="NCBI Taxonomy" id="334625"/>
    <lineage>
        <taxon>Eukaryota</taxon>
        <taxon>Metazoa</taxon>
        <taxon>Ecdysozoa</taxon>
        <taxon>Arthropoda</taxon>
        <taxon>Chelicerata</taxon>
        <taxon>Arachnida</taxon>
        <taxon>Acari</taxon>
        <taxon>Acariformes</taxon>
        <taxon>Sarcoptiformes</taxon>
        <taxon>Oribatida</taxon>
        <taxon>Brachypylina</taxon>
        <taxon>Oppioidea</taxon>
        <taxon>Oppiidae</taxon>
        <taxon>Oppiella</taxon>
    </lineage>
</organism>
<keyword evidence="11" id="KW-0503">Monooxygenase</keyword>
<evidence type="ECO:0008006" key="15">
    <source>
        <dbReference type="Google" id="ProtNLM"/>
    </source>
</evidence>